<feature type="transmembrane region" description="Helical" evidence="1">
    <location>
        <begin position="12"/>
        <end position="32"/>
    </location>
</feature>
<dbReference type="Proteomes" id="UP000266313">
    <property type="component" value="Chromosome"/>
</dbReference>
<reference evidence="2 3" key="1">
    <citation type="submission" date="2016-12" db="EMBL/GenBank/DDBJ databases">
        <title>Genome sequencing of Methylocaldum marinum.</title>
        <authorList>
            <person name="Takeuchi M."/>
            <person name="Kamagata Y."/>
            <person name="Hiraoka S."/>
            <person name="Oshima K."/>
            <person name="Hattori M."/>
            <person name="Iwasaki W."/>
        </authorList>
    </citation>
    <scope>NUCLEOTIDE SEQUENCE [LARGE SCALE GENOMIC DNA]</scope>
    <source>
        <strain evidence="2 3">S8</strain>
    </source>
</reference>
<evidence type="ECO:0000313" key="2">
    <source>
        <dbReference type="EMBL" id="BBA32814.1"/>
    </source>
</evidence>
<protein>
    <submittedName>
        <fullName evidence="2">Uncharacterized protein</fullName>
    </submittedName>
</protein>
<feature type="transmembrane region" description="Helical" evidence="1">
    <location>
        <begin position="52"/>
        <end position="71"/>
    </location>
</feature>
<dbReference type="KEGG" id="mmai:sS8_0849"/>
<organism evidence="2 3">
    <name type="scientific">Methylocaldum marinum</name>
    <dbReference type="NCBI Taxonomy" id="1432792"/>
    <lineage>
        <taxon>Bacteria</taxon>
        <taxon>Pseudomonadati</taxon>
        <taxon>Pseudomonadota</taxon>
        <taxon>Gammaproteobacteria</taxon>
        <taxon>Methylococcales</taxon>
        <taxon>Methylococcaceae</taxon>
        <taxon>Methylocaldum</taxon>
    </lineage>
</organism>
<evidence type="ECO:0000256" key="1">
    <source>
        <dbReference type="SAM" id="Phobius"/>
    </source>
</evidence>
<name>A0A250KMM6_9GAMM</name>
<sequence length="101" mass="11196">MSARKDWSHWLSGINIALTVLGISMLVVGIGIDRSKPSAFPALPFQDYLVAMLLWSYIVATPICGGLAIALDSVRKGWVRVNYLLLLIWLAFMVWTGTMTL</sequence>
<keyword evidence="1" id="KW-0812">Transmembrane</keyword>
<accession>A0A250KMM6</accession>
<dbReference type="AlphaFoldDB" id="A0A250KMM6"/>
<proteinExistence type="predicted"/>
<feature type="transmembrane region" description="Helical" evidence="1">
    <location>
        <begin position="83"/>
        <end position="100"/>
    </location>
</feature>
<keyword evidence="1" id="KW-0472">Membrane</keyword>
<keyword evidence="1" id="KW-1133">Transmembrane helix</keyword>
<evidence type="ECO:0000313" key="3">
    <source>
        <dbReference type="Proteomes" id="UP000266313"/>
    </source>
</evidence>
<gene>
    <name evidence="2" type="ORF">sS8_0849</name>
</gene>
<keyword evidence="3" id="KW-1185">Reference proteome</keyword>
<dbReference type="EMBL" id="AP017928">
    <property type="protein sequence ID" value="BBA32814.1"/>
    <property type="molecule type" value="Genomic_DNA"/>
</dbReference>